<feature type="domain" description="DNA methylase adenine-specific" evidence="4">
    <location>
        <begin position="307"/>
        <end position="605"/>
    </location>
</feature>
<gene>
    <name evidence="5" type="ORF">GCM10022408_29920</name>
</gene>
<keyword evidence="5" id="KW-0808">Transferase</keyword>
<protein>
    <submittedName>
        <fullName evidence="5">N-6 DNA methylase</fullName>
    </submittedName>
</protein>
<dbReference type="GO" id="GO:0032259">
    <property type="term" value="P:methylation"/>
    <property type="evidence" value="ECO:0007669"/>
    <property type="project" value="UniProtKB-KW"/>
</dbReference>
<evidence type="ECO:0000313" key="6">
    <source>
        <dbReference type="Proteomes" id="UP001500567"/>
    </source>
</evidence>
<evidence type="ECO:0000313" key="5">
    <source>
        <dbReference type="EMBL" id="GAA4014707.1"/>
    </source>
</evidence>
<reference evidence="6" key="1">
    <citation type="journal article" date="2019" name="Int. J. Syst. Evol. Microbiol.">
        <title>The Global Catalogue of Microorganisms (GCM) 10K type strain sequencing project: providing services to taxonomists for standard genome sequencing and annotation.</title>
        <authorList>
            <consortium name="The Broad Institute Genomics Platform"/>
            <consortium name="The Broad Institute Genome Sequencing Center for Infectious Disease"/>
            <person name="Wu L."/>
            <person name="Ma J."/>
        </authorList>
    </citation>
    <scope>NUCLEOTIDE SEQUENCE [LARGE SCALE GENOMIC DNA]</scope>
    <source>
        <strain evidence="6">JCM 17224</strain>
    </source>
</reference>
<name>A0ABP7SQA7_9BACT</name>
<dbReference type="EMBL" id="BAABDJ010000035">
    <property type="protein sequence ID" value="GAA4014707.1"/>
    <property type="molecule type" value="Genomic_DNA"/>
</dbReference>
<dbReference type="GO" id="GO:0008168">
    <property type="term" value="F:methyltransferase activity"/>
    <property type="evidence" value="ECO:0007669"/>
    <property type="project" value="UniProtKB-KW"/>
</dbReference>
<evidence type="ECO:0000256" key="3">
    <source>
        <dbReference type="SAM" id="MobiDB-lite"/>
    </source>
</evidence>
<comment type="similarity">
    <text evidence="1">Belongs to the N(4)/N(6)-methyltransferase family.</text>
</comment>
<dbReference type="PANTHER" id="PTHR42998">
    <property type="entry name" value="TYPE I RESTRICTION ENZYME HINDVIIP M PROTEIN-RELATED"/>
    <property type="match status" value="1"/>
</dbReference>
<sequence length="698" mass="79528">MQPDDLTDPDLLTEDPAEDESTAQCRLTGQPIKETGKEKNLQALILMLLEEYGFDKEDMARDFTVTGTTDEGKKWKRRVELVVFEANAEHKQEHLIRMCVVNDEKTKPNDPKKGWPVLQDALSAAENCEFGLWSNGTVFTFFQKKLDAMNAVVFEELADFPGAGETLADLERSDKMTGRSPANESLVRTFRACHDYIYGNEGRQKDAFWQLLNLIFCKIYDEKRRDICAREGKSYRRYFWVGVKENNTEEGRAGVAERIKRLFAEMKESLEFAEVFEGNEEIRLTDRGLGYVAAELARYSFLDATVDVKGLAYETIVGTTLKRERGQFFTPRNIVRAMVEMLDPQPDQRVLDPSCGSGGFLVMVLDHVRHKIAKDLYPDLEGEWLRDKYNSPDVNEKVLAYAQQYQFGIDFDPDLKRAARMNMVMAGDGHANIFHFNSLEYPKGNFPDIKTFNDAVRDSVDAAGDQEETDPQYYTNGLGCFDLIFSNPPFGAKIPINDQGILREFDLGHTWRRMANGKEWDKQGVATSQPPEILFIDRCYQFLKPGGRLAIVLPDGILGNPNTEYLRAWILRKFRLLGSVDLPVEAFLPQVGVHASLLFLQKLTDVERSLAYDRGDHDYEVFMAIAERVGKDRRGIPVYERDEDGAEIVRSKIISYLSLDGKTGEKKLKHRTEKAPTVDDDLPKIRAAYHEFVKSQGL</sequence>
<feature type="compositionally biased region" description="Acidic residues" evidence="3">
    <location>
        <begin position="1"/>
        <end position="21"/>
    </location>
</feature>
<accession>A0ABP7SQA7</accession>
<dbReference type="PANTHER" id="PTHR42998:SF1">
    <property type="entry name" value="TYPE I RESTRICTION ENZYME HINDI METHYLASE SUBUNIT"/>
    <property type="match status" value="1"/>
</dbReference>
<evidence type="ECO:0000259" key="4">
    <source>
        <dbReference type="Pfam" id="PF02384"/>
    </source>
</evidence>
<dbReference type="NCBIfam" id="NF047738">
    <property type="entry name" value="antiphage_MADS2"/>
    <property type="match status" value="1"/>
</dbReference>
<evidence type="ECO:0000256" key="2">
    <source>
        <dbReference type="ARBA" id="ARBA00022747"/>
    </source>
</evidence>
<dbReference type="InterPro" id="IPR029063">
    <property type="entry name" value="SAM-dependent_MTases_sf"/>
</dbReference>
<keyword evidence="6" id="KW-1185">Reference proteome</keyword>
<evidence type="ECO:0000256" key="1">
    <source>
        <dbReference type="ARBA" id="ARBA00006594"/>
    </source>
</evidence>
<dbReference type="Pfam" id="PF02384">
    <property type="entry name" value="N6_Mtase"/>
    <property type="match status" value="1"/>
</dbReference>
<dbReference type="PROSITE" id="PS00092">
    <property type="entry name" value="N6_MTASE"/>
    <property type="match status" value="1"/>
</dbReference>
<dbReference type="Proteomes" id="UP001500567">
    <property type="component" value="Unassembled WGS sequence"/>
</dbReference>
<dbReference type="Gene3D" id="3.40.50.150">
    <property type="entry name" value="Vaccinia Virus protein VP39"/>
    <property type="match status" value="1"/>
</dbReference>
<dbReference type="RefSeq" id="WP_345074089.1">
    <property type="nucleotide sequence ID" value="NZ_BAABDJ010000035.1"/>
</dbReference>
<dbReference type="InterPro" id="IPR003356">
    <property type="entry name" value="DNA_methylase_A-5"/>
</dbReference>
<dbReference type="InterPro" id="IPR002052">
    <property type="entry name" value="DNA_methylase_N6_adenine_CS"/>
</dbReference>
<keyword evidence="2" id="KW-0680">Restriction system</keyword>
<comment type="caution">
    <text evidence="5">The sequence shown here is derived from an EMBL/GenBank/DDBJ whole genome shotgun (WGS) entry which is preliminary data.</text>
</comment>
<keyword evidence="5" id="KW-0489">Methyltransferase</keyword>
<organism evidence="5 6">
    <name type="scientific">Hymenobacter fastidiosus</name>
    <dbReference type="NCBI Taxonomy" id="486264"/>
    <lineage>
        <taxon>Bacteria</taxon>
        <taxon>Pseudomonadati</taxon>
        <taxon>Bacteroidota</taxon>
        <taxon>Cytophagia</taxon>
        <taxon>Cytophagales</taxon>
        <taxon>Hymenobacteraceae</taxon>
        <taxon>Hymenobacter</taxon>
    </lineage>
</organism>
<dbReference type="PRINTS" id="PR00507">
    <property type="entry name" value="N12N6MTFRASE"/>
</dbReference>
<feature type="region of interest" description="Disordered" evidence="3">
    <location>
        <begin position="1"/>
        <end position="24"/>
    </location>
</feature>
<dbReference type="SUPFAM" id="SSF53335">
    <property type="entry name" value="S-adenosyl-L-methionine-dependent methyltransferases"/>
    <property type="match status" value="1"/>
</dbReference>
<dbReference type="InterPro" id="IPR052916">
    <property type="entry name" value="Type-I_RE_MTase_Subunit"/>
</dbReference>
<proteinExistence type="inferred from homology"/>